<evidence type="ECO:0000256" key="5">
    <source>
        <dbReference type="SAM" id="MobiDB-lite"/>
    </source>
</evidence>
<evidence type="ECO:0000256" key="4">
    <source>
        <dbReference type="PROSITE-ProRule" id="PRU00723"/>
    </source>
</evidence>
<dbReference type="InterPro" id="IPR000571">
    <property type="entry name" value="Znf_CCCH"/>
</dbReference>
<evidence type="ECO:0000313" key="8">
    <source>
        <dbReference type="Proteomes" id="UP000887226"/>
    </source>
</evidence>
<feature type="zinc finger region" description="C3H1-type" evidence="4">
    <location>
        <begin position="5"/>
        <end position="27"/>
    </location>
</feature>
<evidence type="ECO:0000256" key="3">
    <source>
        <dbReference type="ARBA" id="ARBA00022833"/>
    </source>
</evidence>
<reference evidence="7" key="1">
    <citation type="journal article" date="2021" name="IMA Fungus">
        <title>Genomic characterization of three marine fungi, including Emericellopsis atlantica sp. nov. with signatures of a generalist lifestyle and marine biomass degradation.</title>
        <authorList>
            <person name="Hagestad O.C."/>
            <person name="Hou L."/>
            <person name="Andersen J.H."/>
            <person name="Hansen E.H."/>
            <person name="Altermark B."/>
            <person name="Li C."/>
            <person name="Kuhnert E."/>
            <person name="Cox R.J."/>
            <person name="Crous P.W."/>
            <person name="Spatafora J.W."/>
            <person name="Lail K."/>
            <person name="Amirebrahimi M."/>
            <person name="Lipzen A."/>
            <person name="Pangilinan J."/>
            <person name="Andreopoulos W."/>
            <person name="Hayes R.D."/>
            <person name="Ng V."/>
            <person name="Grigoriev I.V."/>
            <person name="Jackson S.A."/>
            <person name="Sutton T.D.S."/>
            <person name="Dobson A.D.W."/>
            <person name="Rama T."/>
        </authorList>
    </citation>
    <scope>NUCLEOTIDE SEQUENCE</scope>
    <source>
        <strain evidence="7">TRa3180A</strain>
    </source>
</reference>
<feature type="compositionally biased region" description="Polar residues" evidence="5">
    <location>
        <begin position="272"/>
        <end position="281"/>
    </location>
</feature>
<feature type="compositionally biased region" description="Polar residues" evidence="5">
    <location>
        <begin position="458"/>
        <end position="484"/>
    </location>
</feature>
<dbReference type="Pfam" id="PF18044">
    <property type="entry name" value="zf-CCCH_4"/>
    <property type="match status" value="1"/>
</dbReference>
<feature type="region of interest" description="Disordered" evidence="5">
    <location>
        <begin position="25"/>
        <end position="68"/>
    </location>
</feature>
<evidence type="ECO:0000256" key="1">
    <source>
        <dbReference type="ARBA" id="ARBA00022723"/>
    </source>
</evidence>
<gene>
    <name evidence="7" type="ORF">BJ878DRAFT_568630</name>
</gene>
<dbReference type="OrthoDB" id="20729at2759"/>
<dbReference type="GO" id="GO:0005634">
    <property type="term" value="C:nucleus"/>
    <property type="evidence" value="ECO:0007669"/>
    <property type="project" value="TreeGrafter"/>
</dbReference>
<comment type="caution">
    <text evidence="7">The sequence shown here is derived from an EMBL/GenBank/DDBJ whole genome shotgun (WGS) entry which is preliminary data.</text>
</comment>
<sequence>MAPGICRFYQQGNCRNGANCRYGHPSNNGFQQQGQQAQQGNANPFNNRQQTNNTRDNGFSRGPTTAALPYRLDKSGILTDLKNERPQWILSAYGPGDKECPRQLFGGEMREQSPEEMRMRYSSAAAIGEQAKAIQEANDLFQQSQQQMDTVIGNVDGAVNYIIEGDKEHPNRRDICKMSIGVPGGYNPDSANPLNQGAASDSFGTSSQPAKPSTFGQWSQPSPGAFVQPPQPTPSPFGQPSKPAEAFGAPLTLGAKPSPFGLGGGAFGQPFTLGQNPSPFATQPAAAGGFGQPSTLGQNPSPFATKPAAGGGFGQPSILGQNPSPFATKPAAGGEFGQPSILGQNPSPFATQPAAGGEFGQPSTVKQNPSPFATQPVAGGFGRPSTVGQNPSPFATQPAAGGFGKPSGLGQTANLWGGAAITKSELHPTAISKPATSNTFGQPSQTTANGLPAARNNGFGQPTVSGNTSGPTPTANPDITHAPQTPRVSVNSAEFPLPRPLTAYATLTPDGELTTFQGRTVRYPEKDGKPGTEPWTAAPNGQLLQRIWCPKGFPAGNSETEEDGSKYTEEIEEAYLHLRLNGEFKDGVMPMVPPRKEWSSYEF</sequence>
<feature type="compositionally biased region" description="Low complexity" evidence="5">
    <location>
        <begin position="27"/>
        <end position="57"/>
    </location>
</feature>
<feature type="compositionally biased region" description="Polar residues" evidence="5">
    <location>
        <begin position="341"/>
        <end position="350"/>
    </location>
</feature>
<keyword evidence="8" id="KW-1185">Reference proteome</keyword>
<dbReference type="SMART" id="SM00356">
    <property type="entry name" value="ZnF_C3H1"/>
    <property type="match status" value="1"/>
</dbReference>
<dbReference type="PROSITE" id="PS50103">
    <property type="entry name" value="ZF_C3H1"/>
    <property type="match status" value="1"/>
</dbReference>
<feature type="region of interest" description="Disordered" evidence="5">
    <location>
        <begin position="187"/>
        <end position="408"/>
    </location>
</feature>
<evidence type="ECO:0000256" key="2">
    <source>
        <dbReference type="ARBA" id="ARBA00022771"/>
    </source>
</evidence>
<dbReference type="PANTHER" id="PTHR21099">
    <property type="entry name" value="RAD201"/>
    <property type="match status" value="1"/>
</dbReference>
<feature type="compositionally biased region" description="Polar residues" evidence="5">
    <location>
        <begin position="189"/>
        <end position="222"/>
    </location>
</feature>
<feature type="compositionally biased region" description="Polar residues" evidence="5">
    <location>
        <begin position="434"/>
        <end position="449"/>
    </location>
</feature>
<keyword evidence="2 4" id="KW-0863">Zinc-finger</keyword>
<dbReference type="AlphaFoldDB" id="A0A9P7Z0N6"/>
<feature type="compositionally biased region" description="Polar residues" evidence="5">
    <location>
        <begin position="361"/>
        <end position="373"/>
    </location>
</feature>
<dbReference type="PANTHER" id="PTHR21099:SF2">
    <property type="entry name" value="SI:CH211-113E8.11"/>
    <property type="match status" value="1"/>
</dbReference>
<feature type="compositionally biased region" description="Polar residues" evidence="5">
    <location>
        <begin position="292"/>
        <end position="302"/>
    </location>
</feature>
<evidence type="ECO:0000259" key="6">
    <source>
        <dbReference type="PROSITE" id="PS50103"/>
    </source>
</evidence>
<feature type="domain" description="C3H1-type" evidence="6">
    <location>
        <begin position="5"/>
        <end position="27"/>
    </location>
</feature>
<feature type="compositionally biased region" description="Polar residues" evidence="5">
    <location>
        <begin position="386"/>
        <end position="395"/>
    </location>
</feature>
<feature type="region of interest" description="Disordered" evidence="5">
    <location>
        <begin position="431"/>
        <end position="484"/>
    </location>
</feature>
<dbReference type="EMBL" id="MU253994">
    <property type="protein sequence ID" value="KAG9243249.1"/>
    <property type="molecule type" value="Genomic_DNA"/>
</dbReference>
<evidence type="ECO:0000313" key="7">
    <source>
        <dbReference type="EMBL" id="KAG9243249.1"/>
    </source>
</evidence>
<protein>
    <recommendedName>
        <fullName evidence="6">C3H1-type domain-containing protein</fullName>
    </recommendedName>
</protein>
<proteinExistence type="predicted"/>
<dbReference type="Proteomes" id="UP000887226">
    <property type="component" value="Unassembled WGS sequence"/>
</dbReference>
<dbReference type="InterPro" id="IPR041367">
    <property type="entry name" value="Znf-CCCH_4"/>
</dbReference>
<dbReference type="Gene3D" id="4.10.1000.10">
    <property type="entry name" value="Zinc finger, CCCH-type"/>
    <property type="match status" value="1"/>
</dbReference>
<keyword evidence="3 4" id="KW-0862">Zinc</keyword>
<keyword evidence="1 4" id="KW-0479">Metal-binding</keyword>
<name>A0A9P7Z0N6_9HELO</name>
<accession>A0A9P7Z0N6</accession>
<dbReference type="GO" id="GO:0008270">
    <property type="term" value="F:zinc ion binding"/>
    <property type="evidence" value="ECO:0007669"/>
    <property type="project" value="UniProtKB-KW"/>
</dbReference>
<dbReference type="InterPro" id="IPR036855">
    <property type="entry name" value="Znf_CCCH_sf"/>
</dbReference>
<dbReference type="SUPFAM" id="SSF90229">
    <property type="entry name" value="CCCH zinc finger"/>
    <property type="match status" value="1"/>
</dbReference>
<dbReference type="CDD" id="cd23954">
    <property type="entry name" value="AMO1_CTD"/>
    <property type="match status" value="1"/>
</dbReference>
<organism evidence="7 8">
    <name type="scientific">Calycina marina</name>
    <dbReference type="NCBI Taxonomy" id="1763456"/>
    <lineage>
        <taxon>Eukaryota</taxon>
        <taxon>Fungi</taxon>
        <taxon>Dikarya</taxon>
        <taxon>Ascomycota</taxon>
        <taxon>Pezizomycotina</taxon>
        <taxon>Leotiomycetes</taxon>
        <taxon>Helotiales</taxon>
        <taxon>Pezizellaceae</taxon>
        <taxon>Calycina</taxon>
    </lineage>
</organism>